<dbReference type="EMBL" id="NGJN01000001">
    <property type="protein sequence ID" value="OZV70919.1"/>
    <property type="molecule type" value="Genomic_DNA"/>
</dbReference>
<name>A0A265V050_9FLAO</name>
<evidence type="ECO:0000313" key="1">
    <source>
        <dbReference type="EMBL" id="OZV70919.1"/>
    </source>
</evidence>
<evidence type="ECO:0000313" key="2">
    <source>
        <dbReference type="Proteomes" id="UP000216840"/>
    </source>
</evidence>
<organism evidence="1 2">
    <name type="scientific">Winogradskyella aurantia</name>
    <dbReference type="NCBI Taxonomy" id="1915063"/>
    <lineage>
        <taxon>Bacteria</taxon>
        <taxon>Pseudomonadati</taxon>
        <taxon>Bacteroidota</taxon>
        <taxon>Flavobacteriia</taxon>
        <taxon>Flavobacteriales</taxon>
        <taxon>Flavobacteriaceae</taxon>
        <taxon>Winogradskyella</taxon>
    </lineage>
</organism>
<comment type="caution">
    <text evidence="1">The sequence shown here is derived from an EMBL/GenBank/DDBJ whole genome shotgun (WGS) entry which is preliminary data.</text>
</comment>
<protein>
    <submittedName>
        <fullName evidence="1">Uncharacterized protein</fullName>
    </submittedName>
</protein>
<sequence>MANSNFRQDLDNEVLLAKYLNAIYLKLFKGSNYRFNRINQLDRQYKGIDLVLSNGTTSFNVDEKAQLDYLNTSLPTFAFELSYLKNTNWHQGWFIDETKTTDIYFLITGIYPKGHNLNNGLEKVKITGVYKDKLTRLLNEKGLSHETLKSIDEQLRSKGEHGKYPIKELNPKTEGVLYFSKNNKDEQPINLVLRLDFLIRKKVGKTIFKM</sequence>
<reference evidence="1 2" key="1">
    <citation type="submission" date="2017-05" db="EMBL/GenBank/DDBJ databases">
        <title>The draft genome sequence of Idiomarina salinarum WNB302.</title>
        <authorList>
            <person name="Sun Y."/>
            <person name="Chen B."/>
            <person name="Du Z."/>
        </authorList>
    </citation>
    <scope>NUCLEOTIDE SEQUENCE [LARGE SCALE GENOMIC DNA]</scope>
    <source>
        <strain evidence="1 2">WNB302</strain>
    </source>
</reference>
<dbReference type="Proteomes" id="UP000216840">
    <property type="component" value="Unassembled WGS sequence"/>
</dbReference>
<accession>A0A265V050</accession>
<keyword evidence="2" id="KW-1185">Reference proteome</keyword>
<proteinExistence type="predicted"/>
<dbReference type="OrthoDB" id="1245542at2"/>
<dbReference type="AlphaFoldDB" id="A0A265V050"/>
<gene>
    <name evidence="1" type="ORF">CA834_02045</name>
</gene>